<name>A0ABU5F5R2_9BACT</name>
<evidence type="ECO:0000259" key="3">
    <source>
        <dbReference type="Pfam" id="PF04542"/>
    </source>
</evidence>
<dbReference type="InterPro" id="IPR001680">
    <property type="entry name" value="WD40_rpt"/>
</dbReference>
<dbReference type="EMBL" id="JAXBLV010000224">
    <property type="protein sequence ID" value="MDY3562915.1"/>
    <property type="molecule type" value="Genomic_DNA"/>
</dbReference>
<proteinExistence type="predicted"/>
<dbReference type="InterPro" id="IPR007627">
    <property type="entry name" value="RNA_pol_sigma70_r2"/>
</dbReference>
<accession>A0ABU5F5R2</accession>
<feature type="region of interest" description="Disordered" evidence="2">
    <location>
        <begin position="105"/>
        <end position="124"/>
    </location>
</feature>
<dbReference type="SUPFAM" id="SSF69322">
    <property type="entry name" value="Tricorn protease domain 2"/>
    <property type="match status" value="1"/>
</dbReference>
<keyword evidence="1" id="KW-0853">WD repeat</keyword>
<dbReference type="InterPro" id="IPR011047">
    <property type="entry name" value="Quinoprotein_ADH-like_sf"/>
</dbReference>
<dbReference type="InterPro" id="IPR013324">
    <property type="entry name" value="RNA_pol_sigma_r3/r4-like"/>
</dbReference>
<dbReference type="SUPFAM" id="SSF88946">
    <property type="entry name" value="Sigma2 domain of RNA polymerase sigma factors"/>
    <property type="match status" value="1"/>
</dbReference>
<dbReference type="InterPro" id="IPR013249">
    <property type="entry name" value="RNA_pol_sigma70_r4_t2"/>
</dbReference>
<dbReference type="InterPro" id="IPR013325">
    <property type="entry name" value="RNA_pol_sigma_r2"/>
</dbReference>
<dbReference type="PROSITE" id="PS50082">
    <property type="entry name" value="WD_REPEATS_2"/>
    <property type="match status" value="2"/>
</dbReference>
<evidence type="ECO:0000259" key="4">
    <source>
        <dbReference type="Pfam" id="PF08281"/>
    </source>
</evidence>
<evidence type="ECO:0000256" key="2">
    <source>
        <dbReference type="SAM" id="MobiDB-lite"/>
    </source>
</evidence>
<feature type="repeat" description="WD" evidence="1">
    <location>
        <begin position="635"/>
        <end position="676"/>
    </location>
</feature>
<feature type="repeat" description="WD" evidence="1">
    <location>
        <begin position="936"/>
        <end position="969"/>
    </location>
</feature>
<dbReference type="SUPFAM" id="SSF50998">
    <property type="entry name" value="Quinoprotein alcohol dehydrogenase-like"/>
    <property type="match status" value="1"/>
</dbReference>
<dbReference type="Pfam" id="PF08281">
    <property type="entry name" value="Sigma70_r4_2"/>
    <property type="match status" value="1"/>
</dbReference>
<dbReference type="Gene3D" id="1.10.10.10">
    <property type="entry name" value="Winged helix-like DNA-binding domain superfamily/Winged helix DNA-binding domain"/>
    <property type="match status" value="1"/>
</dbReference>
<dbReference type="PROSITE" id="PS50294">
    <property type="entry name" value="WD_REPEATS_REGION"/>
    <property type="match status" value="1"/>
</dbReference>
<organism evidence="5 6">
    <name type="scientific">Gemmata algarum</name>
    <dbReference type="NCBI Taxonomy" id="2975278"/>
    <lineage>
        <taxon>Bacteria</taxon>
        <taxon>Pseudomonadati</taxon>
        <taxon>Planctomycetota</taxon>
        <taxon>Planctomycetia</taxon>
        <taxon>Gemmatales</taxon>
        <taxon>Gemmataceae</taxon>
        <taxon>Gemmata</taxon>
    </lineage>
</organism>
<dbReference type="Proteomes" id="UP001272242">
    <property type="component" value="Unassembled WGS sequence"/>
</dbReference>
<dbReference type="SUPFAM" id="SSF88659">
    <property type="entry name" value="Sigma3 and sigma4 domains of RNA polymerase sigma factors"/>
    <property type="match status" value="1"/>
</dbReference>
<reference evidence="6" key="1">
    <citation type="journal article" date="2023" name="Mar. Drugs">
        <title>Gemmata algarum, a Novel Planctomycete Isolated from an Algal Mat, Displays Antimicrobial Activity.</title>
        <authorList>
            <person name="Kumar G."/>
            <person name="Kallscheuer N."/>
            <person name="Kashif M."/>
            <person name="Ahamad S."/>
            <person name="Jagadeeshwari U."/>
            <person name="Pannikurungottu S."/>
            <person name="Haufschild T."/>
            <person name="Kabuu M."/>
            <person name="Sasikala C."/>
            <person name="Jogler C."/>
            <person name="Ramana C."/>
        </authorList>
    </citation>
    <scope>NUCLEOTIDE SEQUENCE [LARGE SCALE GENOMIC DNA]</scope>
    <source>
        <strain evidence="6">JC673</strain>
    </source>
</reference>
<evidence type="ECO:0008006" key="7">
    <source>
        <dbReference type="Google" id="ProtNLM"/>
    </source>
</evidence>
<feature type="domain" description="RNA polymerase sigma factor 70 region 4 type 2" evidence="4">
    <location>
        <begin position="134"/>
        <end position="184"/>
    </location>
</feature>
<dbReference type="Pfam" id="PF04542">
    <property type="entry name" value="Sigma70_r2"/>
    <property type="match status" value="1"/>
</dbReference>
<comment type="caution">
    <text evidence="5">The sequence shown here is derived from an EMBL/GenBank/DDBJ whole genome shotgun (WGS) entry which is preliminary data.</text>
</comment>
<feature type="domain" description="RNA polymerase sigma-70 region 2" evidence="3">
    <location>
        <begin position="43"/>
        <end position="103"/>
    </location>
</feature>
<keyword evidence="6" id="KW-1185">Reference proteome</keyword>
<evidence type="ECO:0000313" key="6">
    <source>
        <dbReference type="Proteomes" id="UP001272242"/>
    </source>
</evidence>
<dbReference type="RefSeq" id="WP_320689182.1">
    <property type="nucleotide sequence ID" value="NZ_JAXBLV010000224.1"/>
</dbReference>
<evidence type="ECO:0000256" key="1">
    <source>
        <dbReference type="PROSITE-ProRule" id="PRU00221"/>
    </source>
</evidence>
<protein>
    <recommendedName>
        <fullName evidence="7">Sigma-70 family RNA polymerase sigma factor</fullName>
    </recommendedName>
</protein>
<gene>
    <name evidence="5" type="ORF">R5W23_004396</name>
</gene>
<dbReference type="SUPFAM" id="SSF50969">
    <property type="entry name" value="YVTN repeat-like/Quinoprotein amine dehydrogenase"/>
    <property type="match status" value="1"/>
</dbReference>
<dbReference type="InterPro" id="IPR011044">
    <property type="entry name" value="Quino_amine_DH_bsu"/>
</dbReference>
<dbReference type="SMART" id="SM00320">
    <property type="entry name" value="WD40"/>
    <property type="match status" value="5"/>
</dbReference>
<dbReference type="InterPro" id="IPR015943">
    <property type="entry name" value="WD40/YVTN_repeat-like_dom_sf"/>
</dbReference>
<sequence length="1133" mass="121148">MPRLEFRRATALCRLGSNAARPTDAELLARFAADRDEAAFAELVVRHGRLVRGTARRCLGDVHATEDVCQATFLVLAQKAATGPWGPTVGPWLHATAVRLARKAAPRTPVAEPTDSPVSEPDPHTAAAWSEICRALDEELSALPEVVRGPLVLCYLQGHTRDAAAAALGCSLAMLKRRLERGRNLLRDRLARRGISLPAAGVGVLATELVTGATDASQQARAAVAYLASGRAPVALSGLLGGGGGRWKAAVLFASLVACGMGLVGAAGRPDGKTAATETGDPKGAQKSAERIDRFGDPLPAGALARFGTSRHRAPDAHVAVTPDGKTVVTAGDDLIVRTYDAVTGAARDVRSLDGPPTYQTALAADGRYLTGVAYPAPNKAEIRVWELATGKLIGTLPVGRDPVNTLDVHSGTTKIAFFRGPETHPPSPRKVCIWDFAKGNEPIELDSFKPQGPRFGEPRNLFSPTGELLLSHQQDGRLVCRDLANHKVLWEKKLPTLTFFFFAPDGKNVVAAPNGSGFEFWSAVDGSKLAEQAWDGAAVQDRYSHWPVAISASGRLVALFHGQRRVVLYDTVKRAVVRELNDPRRVPHDATVGFWKVPTTFAFTPDETGFVWRAPTVQRWDIATGKATWPVTWDQGHTEAVTRLLFAPGGEALVSAATDNTHYIWDPKSGRVRQRMLKGYGDLMAFAPNGRTLITSNDDGLAPPKVWDLASGTGATIYKGDTRYPQYGSSRDRQAAVTPDGKRLVTLTDNGIARERIPPGHYLTVWDLAERKVIREEQVGYNGCVTAVAPDGEMCAIVPQLHEHPGARLVATATGKEIGRLTERDLLKSGLSRPTLELMLSADGRTVATRVTDDSGTAKSVGDFPVKLWDIATARAFAQFPTTGAARFSFAPDGRTLVIAGSSGFRTYELATRKEVHAVAAGSTPRVRPSDPFATALAVGPGGRTVATGHMDGTILLWDATPSRTALEPAEAGAAWDALKKADAGAARVAVLRLIDAPDLALRLFDERLKPATPSPTAPALVRQLDSEDFKQREAAETELRALGSRAELALTAALTGQPSPELRNRIAPLMNARSLTAPVSGEDLRDVRAVEVLEGIGTPAARKMLDRLTTGEPTVRLTREAKAAIARLGGR</sequence>
<dbReference type="Gene3D" id="1.10.1740.10">
    <property type="match status" value="1"/>
</dbReference>
<dbReference type="Pfam" id="PF00400">
    <property type="entry name" value="WD40"/>
    <property type="match status" value="2"/>
</dbReference>
<dbReference type="PANTHER" id="PTHR19879:SF7">
    <property type="entry name" value="PROTEASOMAL ATPASE-ASSOCIATED FACTOR 1"/>
    <property type="match status" value="1"/>
</dbReference>
<dbReference type="InterPro" id="IPR036388">
    <property type="entry name" value="WH-like_DNA-bd_sf"/>
</dbReference>
<dbReference type="Gene3D" id="2.130.10.10">
    <property type="entry name" value="YVTN repeat-like/Quinoprotein amine dehydrogenase"/>
    <property type="match status" value="3"/>
</dbReference>
<dbReference type="PANTHER" id="PTHR19879">
    <property type="entry name" value="TRANSCRIPTION INITIATION FACTOR TFIID"/>
    <property type="match status" value="1"/>
</dbReference>
<evidence type="ECO:0000313" key="5">
    <source>
        <dbReference type="EMBL" id="MDY3562915.1"/>
    </source>
</evidence>